<dbReference type="InterPro" id="IPR000626">
    <property type="entry name" value="Ubiquitin-like_dom"/>
</dbReference>
<gene>
    <name evidence="2" type="ORF">Anapl_15820</name>
</gene>
<feature type="domain" description="Ubiquitin-like" evidence="1">
    <location>
        <begin position="44"/>
        <end position="119"/>
    </location>
</feature>
<dbReference type="CDD" id="cd17039">
    <property type="entry name" value="Ubl_ubiquitin_like"/>
    <property type="match status" value="1"/>
</dbReference>
<dbReference type="Proteomes" id="UP000296049">
    <property type="component" value="Unassembled WGS sequence"/>
</dbReference>
<proteinExistence type="predicted"/>
<accession>R0L391</accession>
<evidence type="ECO:0000313" key="2">
    <source>
        <dbReference type="EMBL" id="EOA94742.1"/>
    </source>
</evidence>
<keyword evidence="3" id="KW-1185">Reference proteome</keyword>
<evidence type="ECO:0000259" key="1">
    <source>
        <dbReference type="PROSITE" id="PS50053"/>
    </source>
</evidence>
<evidence type="ECO:0000313" key="3">
    <source>
        <dbReference type="Proteomes" id="UP000296049"/>
    </source>
</evidence>
<dbReference type="AlphaFoldDB" id="R0L391"/>
<reference evidence="3" key="1">
    <citation type="journal article" date="2013" name="Nat. Genet.">
        <title>The duck genome and transcriptome provide insight into an avian influenza virus reservoir species.</title>
        <authorList>
            <person name="Huang Y."/>
            <person name="Li Y."/>
            <person name="Burt D.W."/>
            <person name="Chen H."/>
            <person name="Zhang Y."/>
            <person name="Qian W."/>
            <person name="Kim H."/>
            <person name="Gan S."/>
            <person name="Zhao Y."/>
            <person name="Li J."/>
            <person name="Yi K."/>
            <person name="Feng H."/>
            <person name="Zhu P."/>
            <person name="Li B."/>
            <person name="Liu Q."/>
            <person name="Fairley S."/>
            <person name="Magor K.E."/>
            <person name="Du Z."/>
            <person name="Hu X."/>
            <person name="Goodman L."/>
            <person name="Tafer H."/>
            <person name="Vignal A."/>
            <person name="Lee T."/>
            <person name="Kim K.W."/>
            <person name="Sheng Z."/>
            <person name="An Y."/>
            <person name="Searle S."/>
            <person name="Herrero J."/>
            <person name="Groenen M.A."/>
            <person name="Crooijmans R.P."/>
            <person name="Faraut T."/>
            <person name="Cai Q."/>
            <person name="Webster R.G."/>
            <person name="Aldridge J.R."/>
            <person name="Warren W.C."/>
            <person name="Bartschat S."/>
            <person name="Kehr S."/>
            <person name="Marz M."/>
            <person name="Stadler P.F."/>
            <person name="Smith J."/>
            <person name="Kraus R.H."/>
            <person name="Zhao Y."/>
            <person name="Ren L."/>
            <person name="Fei J."/>
            <person name="Morisson M."/>
            <person name="Kaiser P."/>
            <person name="Griffin D.K."/>
            <person name="Rao M."/>
            <person name="Pitel F."/>
            <person name="Wang J."/>
            <person name="Li N."/>
        </authorList>
    </citation>
    <scope>NUCLEOTIDE SEQUENCE [LARGE SCALE GENOMIC DNA]</scope>
</reference>
<dbReference type="SMART" id="SM00213">
    <property type="entry name" value="UBQ"/>
    <property type="match status" value="1"/>
</dbReference>
<name>R0L391_ANAPL</name>
<protein>
    <recommendedName>
        <fullName evidence="1">Ubiquitin-like domain-containing protein</fullName>
    </recommendedName>
</protein>
<dbReference type="SUPFAM" id="SSF54236">
    <property type="entry name" value="Ubiquitin-like"/>
    <property type="match status" value="1"/>
</dbReference>
<dbReference type="InterPro" id="IPR029071">
    <property type="entry name" value="Ubiquitin-like_domsf"/>
</dbReference>
<sequence>MIHGDVSQPAGSWSQLDAPRCHTVPGELERMDTLRRSLSRWKRYHIKVHLADEDLMMPLTVRPRDTVMDLRAHLVREGVTSWKKTFYYNSRQLEEHETLKEANIQNGSVLLLVSNKRARRAGWVAVLQMMDLITWEKEEKKANHLQTATGIAQKEARAAELLWMSAELVLQSEMLQAEVVIVMNKLTPHFPAPSMHSTVSVSIFTTSVWAITEADEVCNACPLHRSSRKGLGPQPLLIASACLLFLGLSFCISVQTLRLGWRQNSGQIQTLPAFEAPRKRVLVLGIVARAVFGWEYEQQSQVLAERGQATGAPVLHAPYNGVSVIRPTSFERAAQEDRPLPYPKSRGHVPNYSQRHAPFLTETKTPVGDYEDLKDRSNSSLACGVVRTCSSSVCNHCTGAPEADPQIPEQALRNTPGAASGNYCQSRRWEPLCPELNGLPLASKHPHPLPQQLQCDESGAAFVKQPEEEEMNAPKCCRKGVEHGIQHASTLLYPNTTQLWLGF</sequence>
<dbReference type="EMBL" id="KB744616">
    <property type="protein sequence ID" value="EOA94742.1"/>
    <property type="molecule type" value="Genomic_DNA"/>
</dbReference>
<dbReference type="Pfam" id="PF00240">
    <property type="entry name" value="ubiquitin"/>
    <property type="match status" value="1"/>
</dbReference>
<organism evidence="2 3">
    <name type="scientific">Anas platyrhynchos</name>
    <name type="common">Mallard</name>
    <name type="synonym">Anas boschas</name>
    <dbReference type="NCBI Taxonomy" id="8839"/>
    <lineage>
        <taxon>Eukaryota</taxon>
        <taxon>Metazoa</taxon>
        <taxon>Chordata</taxon>
        <taxon>Craniata</taxon>
        <taxon>Vertebrata</taxon>
        <taxon>Euteleostomi</taxon>
        <taxon>Archelosauria</taxon>
        <taxon>Archosauria</taxon>
        <taxon>Dinosauria</taxon>
        <taxon>Saurischia</taxon>
        <taxon>Theropoda</taxon>
        <taxon>Coelurosauria</taxon>
        <taxon>Aves</taxon>
        <taxon>Neognathae</taxon>
        <taxon>Galloanserae</taxon>
        <taxon>Anseriformes</taxon>
        <taxon>Anatidae</taxon>
        <taxon>Anatinae</taxon>
        <taxon>Anas</taxon>
    </lineage>
</organism>
<dbReference type="Gene3D" id="3.10.20.90">
    <property type="entry name" value="Phosphatidylinositol 3-kinase Catalytic Subunit, Chain A, domain 1"/>
    <property type="match status" value="1"/>
</dbReference>
<dbReference type="PROSITE" id="PS50053">
    <property type="entry name" value="UBIQUITIN_2"/>
    <property type="match status" value="1"/>
</dbReference>